<feature type="domain" description="N-acetyltransferase" evidence="1">
    <location>
        <begin position="33"/>
        <end position="191"/>
    </location>
</feature>
<dbReference type="PROSITE" id="PS51186">
    <property type="entry name" value="GNAT"/>
    <property type="match status" value="1"/>
</dbReference>
<proteinExistence type="predicted"/>
<protein>
    <submittedName>
        <fullName evidence="2">RimJ/RimL family protein N-acetyltransferase</fullName>
    </submittedName>
</protein>
<name>A0A841CL11_9PSEU</name>
<accession>A0A841CL11</accession>
<gene>
    <name evidence="2" type="ORF">FHS29_003647</name>
</gene>
<comment type="caution">
    <text evidence="2">The sequence shown here is derived from an EMBL/GenBank/DDBJ whole genome shotgun (WGS) entry which is preliminary data.</text>
</comment>
<dbReference type="GO" id="GO:0008999">
    <property type="term" value="F:protein-N-terminal-alanine acetyltransferase activity"/>
    <property type="evidence" value="ECO:0007669"/>
    <property type="project" value="TreeGrafter"/>
</dbReference>
<dbReference type="PANTHER" id="PTHR43441">
    <property type="entry name" value="RIBOSOMAL-PROTEIN-SERINE ACETYLTRANSFERASE"/>
    <property type="match status" value="1"/>
</dbReference>
<evidence type="ECO:0000313" key="2">
    <source>
        <dbReference type="EMBL" id="MBB5957054.1"/>
    </source>
</evidence>
<keyword evidence="2" id="KW-0808">Transferase</keyword>
<keyword evidence="3" id="KW-1185">Reference proteome</keyword>
<dbReference type="GO" id="GO:0005737">
    <property type="term" value="C:cytoplasm"/>
    <property type="evidence" value="ECO:0007669"/>
    <property type="project" value="TreeGrafter"/>
</dbReference>
<dbReference type="EMBL" id="JACHJN010000005">
    <property type="protein sequence ID" value="MBB5957054.1"/>
    <property type="molecule type" value="Genomic_DNA"/>
</dbReference>
<dbReference type="InterPro" id="IPR016181">
    <property type="entry name" value="Acyl_CoA_acyltransferase"/>
</dbReference>
<dbReference type="InterPro" id="IPR000182">
    <property type="entry name" value="GNAT_dom"/>
</dbReference>
<sequence length="240" mass="26531">MNTPRLESAGGRSPWWVDGVGWVGGAGRVGRKVRLREIGPADRRTLIGFDRDAAGGRDPRIGGYRHWAAHRAEGAGSGDDRHLAIEALHGRMLVGSMWVLTDPAAGRFSYGIGIGAQHRRCGYAGDAVTVLLAFMFGERGYRKCEVGIYGGNFASLSLHGELGFREEGRPRDTELVRGEIRYPVLMGITAGEFAAHHHEYAASSGDVRRWRGRHWRTRRRGRHWRTNAGVGFSSLVTRWG</sequence>
<dbReference type="GO" id="GO:1990189">
    <property type="term" value="F:protein N-terminal-serine acetyltransferase activity"/>
    <property type="evidence" value="ECO:0007669"/>
    <property type="project" value="TreeGrafter"/>
</dbReference>
<dbReference type="InterPro" id="IPR051908">
    <property type="entry name" value="Ribosomal_N-acetyltransferase"/>
</dbReference>
<dbReference type="Proteomes" id="UP000547510">
    <property type="component" value="Unassembled WGS sequence"/>
</dbReference>
<dbReference type="Gene3D" id="3.40.630.30">
    <property type="match status" value="1"/>
</dbReference>
<organism evidence="2 3">
    <name type="scientific">Saccharothrix tamanrassetensis</name>
    <dbReference type="NCBI Taxonomy" id="1051531"/>
    <lineage>
        <taxon>Bacteria</taxon>
        <taxon>Bacillati</taxon>
        <taxon>Actinomycetota</taxon>
        <taxon>Actinomycetes</taxon>
        <taxon>Pseudonocardiales</taxon>
        <taxon>Pseudonocardiaceae</taxon>
        <taxon>Saccharothrix</taxon>
    </lineage>
</organism>
<dbReference type="Pfam" id="PF13302">
    <property type="entry name" value="Acetyltransf_3"/>
    <property type="match status" value="1"/>
</dbReference>
<evidence type="ECO:0000259" key="1">
    <source>
        <dbReference type="PROSITE" id="PS51186"/>
    </source>
</evidence>
<reference evidence="2 3" key="1">
    <citation type="submission" date="2020-08" db="EMBL/GenBank/DDBJ databases">
        <title>Genomic Encyclopedia of Type Strains, Phase III (KMG-III): the genomes of soil and plant-associated and newly described type strains.</title>
        <authorList>
            <person name="Whitman W."/>
        </authorList>
    </citation>
    <scope>NUCLEOTIDE SEQUENCE [LARGE SCALE GENOMIC DNA]</scope>
    <source>
        <strain evidence="2 3">CECT 8640</strain>
    </source>
</reference>
<dbReference type="PANTHER" id="PTHR43441:SF2">
    <property type="entry name" value="FAMILY ACETYLTRANSFERASE, PUTATIVE (AFU_ORTHOLOGUE AFUA_7G00850)-RELATED"/>
    <property type="match status" value="1"/>
</dbReference>
<evidence type="ECO:0000313" key="3">
    <source>
        <dbReference type="Proteomes" id="UP000547510"/>
    </source>
</evidence>
<dbReference type="AlphaFoldDB" id="A0A841CL11"/>
<dbReference type="SUPFAM" id="SSF55729">
    <property type="entry name" value="Acyl-CoA N-acyltransferases (Nat)"/>
    <property type="match status" value="1"/>
</dbReference>